<evidence type="ECO:0000313" key="2">
    <source>
        <dbReference type="Proteomes" id="UP001239111"/>
    </source>
</evidence>
<name>A0ACC2PVL6_9HYME</name>
<accession>A0ACC2PVL6</accession>
<sequence length="136" mass="15644">MKRLAAQEDWSLLRNCDCGNGGNSDGASDHCELDLVNQLACQLVDEIPKVTENSKIVIDKGEKKRKSWITIEMTRSIKKRDEMYREAKSNNGGTKMNEWKKYRNILTTMTKEAEADYRKLWEEVNSLNECKAGKKP</sequence>
<protein>
    <submittedName>
        <fullName evidence="1">Uncharacterized protein</fullName>
    </submittedName>
</protein>
<reference evidence="1" key="1">
    <citation type="submission" date="2023-04" db="EMBL/GenBank/DDBJ databases">
        <title>A chromosome-level genome assembly of the parasitoid wasp Eretmocerus hayati.</title>
        <authorList>
            <person name="Zhong Y."/>
            <person name="Liu S."/>
            <person name="Liu Y."/>
        </authorList>
    </citation>
    <scope>NUCLEOTIDE SEQUENCE</scope>
    <source>
        <strain evidence="1">ZJU_SS_LIU_2023</strain>
    </source>
</reference>
<gene>
    <name evidence="1" type="ORF">QAD02_022792</name>
</gene>
<dbReference type="EMBL" id="CM056741">
    <property type="protein sequence ID" value="KAJ8686998.1"/>
    <property type="molecule type" value="Genomic_DNA"/>
</dbReference>
<organism evidence="1 2">
    <name type="scientific">Eretmocerus hayati</name>
    <dbReference type="NCBI Taxonomy" id="131215"/>
    <lineage>
        <taxon>Eukaryota</taxon>
        <taxon>Metazoa</taxon>
        <taxon>Ecdysozoa</taxon>
        <taxon>Arthropoda</taxon>
        <taxon>Hexapoda</taxon>
        <taxon>Insecta</taxon>
        <taxon>Pterygota</taxon>
        <taxon>Neoptera</taxon>
        <taxon>Endopterygota</taxon>
        <taxon>Hymenoptera</taxon>
        <taxon>Apocrita</taxon>
        <taxon>Proctotrupomorpha</taxon>
        <taxon>Chalcidoidea</taxon>
        <taxon>Aphelinidae</taxon>
        <taxon>Aphelininae</taxon>
        <taxon>Eretmocerus</taxon>
    </lineage>
</organism>
<keyword evidence="2" id="KW-1185">Reference proteome</keyword>
<proteinExistence type="predicted"/>
<comment type="caution">
    <text evidence="1">The sequence shown here is derived from an EMBL/GenBank/DDBJ whole genome shotgun (WGS) entry which is preliminary data.</text>
</comment>
<evidence type="ECO:0000313" key="1">
    <source>
        <dbReference type="EMBL" id="KAJ8686998.1"/>
    </source>
</evidence>
<dbReference type="Proteomes" id="UP001239111">
    <property type="component" value="Chromosome 1"/>
</dbReference>